<gene>
    <name evidence="4" type="ORF">FHX74_003637</name>
</gene>
<comment type="similarity">
    <text evidence="1">Belongs to the CPA3 antiporters (TC 2.A.63) subunit G family.</text>
</comment>
<dbReference type="PANTHER" id="PTHR34703:SF1">
    <property type="entry name" value="ANTIPORTER SUBUNIT MNHG2-RELATED"/>
    <property type="match status" value="1"/>
</dbReference>
<feature type="region of interest" description="Disordered" evidence="2">
    <location>
        <begin position="115"/>
        <end position="143"/>
    </location>
</feature>
<reference evidence="4 5" key="1">
    <citation type="submission" date="2020-07" db="EMBL/GenBank/DDBJ databases">
        <title>Sequencing the genomes of 1000 actinobacteria strains.</title>
        <authorList>
            <person name="Klenk H.-P."/>
        </authorList>
    </citation>
    <scope>NUCLEOTIDE SEQUENCE [LARGE SCALE GENOMIC DNA]</scope>
    <source>
        <strain evidence="4 5">DSM 100723</strain>
    </source>
</reference>
<organism evidence="4 5">
    <name type="scientific">Microlunatus kandeliicorticis</name>
    <dbReference type="NCBI Taxonomy" id="1759536"/>
    <lineage>
        <taxon>Bacteria</taxon>
        <taxon>Bacillati</taxon>
        <taxon>Actinomycetota</taxon>
        <taxon>Actinomycetes</taxon>
        <taxon>Propionibacteriales</taxon>
        <taxon>Propionibacteriaceae</taxon>
        <taxon>Microlunatus</taxon>
    </lineage>
</organism>
<dbReference type="PANTHER" id="PTHR34703">
    <property type="entry name" value="ANTIPORTER SUBUNIT MNHG2-RELATED"/>
    <property type="match status" value="1"/>
</dbReference>
<accession>A0A7W3IVG1</accession>
<evidence type="ECO:0000313" key="5">
    <source>
        <dbReference type="Proteomes" id="UP000523079"/>
    </source>
</evidence>
<protein>
    <submittedName>
        <fullName evidence="4">Multicomponent Na+:H+ antiporter subunit G</fullName>
    </submittedName>
</protein>
<dbReference type="NCBIfam" id="TIGR01300">
    <property type="entry name" value="CPA3_mnhG_phaG"/>
    <property type="match status" value="1"/>
</dbReference>
<name>A0A7W3IVG1_9ACTN</name>
<sequence>MTGVLDVLGGVCVIAGALLCLAAAIGLVRLPDVLTRMHAATKPQTLGLLLVLLGIGLTLRDLRATGLLVLIAVLQLFTAPVAAHLVGRTAYRTAQLRTDLLDRDELADDLRTAGFRLSSDAEEPNGEPEQEPREDDGAGQDRS</sequence>
<feature type="transmembrane region" description="Helical" evidence="3">
    <location>
        <begin position="65"/>
        <end position="87"/>
    </location>
</feature>
<evidence type="ECO:0000256" key="1">
    <source>
        <dbReference type="ARBA" id="ARBA00008404"/>
    </source>
</evidence>
<dbReference type="EMBL" id="JACGWT010000006">
    <property type="protein sequence ID" value="MBA8795996.1"/>
    <property type="molecule type" value="Genomic_DNA"/>
</dbReference>
<comment type="caution">
    <text evidence="4">The sequence shown here is derived from an EMBL/GenBank/DDBJ whole genome shotgun (WGS) entry which is preliminary data.</text>
</comment>
<keyword evidence="3" id="KW-0472">Membrane</keyword>
<keyword evidence="3" id="KW-0812">Transmembrane</keyword>
<dbReference type="RefSeq" id="WP_328823913.1">
    <property type="nucleotide sequence ID" value="NZ_JACGWT010000006.1"/>
</dbReference>
<proteinExistence type="inferred from homology"/>
<feature type="compositionally biased region" description="Acidic residues" evidence="2">
    <location>
        <begin position="120"/>
        <end position="134"/>
    </location>
</feature>
<dbReference type="Pfam" id="PF03334">
    <property type="entry name" value="PhaG_MnhG_YufB"/>
    <property type="match status" value="1"/>
</dbReference>
<evidence type="ECO:0000256" key="3">
    <source>
        <dbReference type="SAM" id="Phobius"/>
    </source>
</evidence>
<evidence type="ECO:0000256" key="2">
    <source>
        <dbReference type="SAM" id="MobiDB-lite"/>
    </source>
</evidence>
<feature type="transmembrane region" description="Helical" evidence="3">
    <location>
        <begin position="6"/>
        <end position="28"/>
    </location>
</feature>
<dbReference type="NCBIfam" id="NF009314">
    <property type="entry name" value="PRK12674.1-2"/>
    <property type="match status" value="1"/>
</dbReference>
<evidence type="ECO:0000313" key="4">
    <source>
        <dbReference type="EMBL" id="MBA8795996.1"/>
    </source>
</evidence>
<dbReference type="Proteomes" id="UP000523079">
    <property type="component" value="Unassembled WGS sequence"/>
</dbReference>
<dbReference type="AlphaFoldDB" id="A0A7W3IVG1"/>
<keyword evidence="5" id="KW-1185">Reference proteome</keyword>
<dbReference type="GO" id="GO:0015385">
    <property type="term" value="F:sodium:proton antiporter activity"/>
    <property type="evidence" value="ECO:0007669"/>
    <property type="project" value="TreeGrafter"/>
</dbReference>
<keyword evidence="3" id="KW-1133">Transmembrane helix</keyword>
<dbReference type="InterPro" id="IPR005133">
    <property type="entry name" value="PhaG_MnhG_YufB"/>
</dbReference>